<evidence type="ECO:0000313" key="2">
    <source>
        <dbReference type="EMBL" id="CAD8832157.1"/>
    </source>
</evidence>
<accession>A0A7S0ZTS5</accession>
<gene>
    <name evidence="2" type="ORF">NSCI0253_LOCUS6504</name>
</gene>
<dbReference type="EMBL" id="HBFQ01009266">
    <property type="protein sequence ID" value="CAD8832157.1"/>
    <property type="molecule type" value="Transcribed_RNA"/>
</dbReference>
<reference evidence="2" key="1">
    <citation type="submission" date="2021-01" db="EMBL/GenBank/DDBJ databases">
        <authorList>
            <person name="Corre E."/>
            <person name="Pelletier E."/>
            <person name="Niang G."/>
            <person name="Scheremetjew M."/>
            <person name="Finn R."/>
            <person name="Kale V."/>
            <person name="Holt S."/>
            <person name="Cochrane G."/>
            <person name="Meng A."/>
            <person name="Brown T."/>
            <person name="Cohen L."/>
        </authorList>
    </citation>
    <scope>NUCLEOTIDE SEQUENCE</scope>
</reference>
<dbReference type="AlphaFoldDB" id="A0A7S0ZTS5"/>
<organism evidence="2">
    <name type="scientific">Noctiluca scintillans</name>
    <name type="common">Sea sparkle</name>
    <name type="synonym">Red tide dinoflagellate</name>
    <dbReference type="NCBI Taxonomy" id="2966"/>
    <lineage>
        <taxon>Eukaryota</taxon>
        <taxon>Sar</taxon>
        <taxon>Alveolata</taxon>
        <taxon>Dinophyceae</taxon>
        <taxon>Noctilucales</taxon>
        <taxon>Noctilucaceae</taxon>
        <taxon>Noctiluca</taxon>
    </lineage>
</organism>
<proteinExistence type="predicted"/>
<keyword evidence="1" id="KW-0732">Signal</keyword>
<name>A0A7S0ZTS5_NOCSC</name>
<protein>
    <submittedName>
        <fullName evidence="2">Uncharacterized protein</fullName>
    </submittedName>
</protein>
<feature type="signal peptide" evidence="1">
    <location>
        <begin position="1"/>
        <end position="22"/>
    </location>
</feature>
<sequence>MTVFCGLVVLAVVLHGMSSVSAQDELGVPLGDEVCFLQGTKTSRPKRTHGGDVASELMKGGLEFLTLQEQHGTDQAVQSLVKAVMPVIKAAARADFTDSNGNFNLNTLLPYLPMVQQLASEVGVDVDLMALLPLAMNIMNSVNSGDDMNLESLQPVLAQLLVLLPKLIPKDLLEQSFEPGSVDVKALRQPLMQGAQMLASAVEPLLKAQR</sequence>
<evidence type="ECO:0000256" key="1">
    <source>
        <dbReference type="SAM" id="SignalP"/>
    </source>
</evidence>
<feature type="chain" id="PRO_5031091545" evidence="1">
    <location>
        <begin position="23"/>
        <end position="210"/>
    </location>
</feature>